<dbReference type="SUPFAM" id="SSF52540">
    <property type="entry name" value="P-loop containing nucleoside triphosphate hydrolases"/>
    <property type="match status" value="1"/>
</dbReference>
<name>A0ABT7L6Y2_9BACI</name>
<dbReference type="InterPro" id="IPR027417">
    <property type="entry name" value="P-loop_NTPase"/>
</dbReference>
<keyword evidence="2" id="KW-0067">ATP-binding</keyword>
<feature type="domain" description="PAS" evidence="6">
    <location>
        <begin position="234"/>
        <end position="290"/>
    </location>
</feature>
<dbReference type="InterPro" id="IPR035965">
    <property type="entry name" value="PAS-like_dom_sf"/>
</dbReference>
<dbReference type="InterPro" id="IPR025944">
    <property type="entry name" value="Sigma_54_int_dom_CS"/>
</dbReference>
<dbReference type="InterPro" id="IPR036291">
    <property type="entry name" value="NAD(P)-bd_dom_sf"/>
</dbReference>
<dbReference type="InterPro" id="IPR025662">
    <property type="entry name" value="Sigma_54_int_dom_ATP-bd_1"/>
</dbReference>
<dbReference type="Gene3D" id="3.40.50.300">
    <property type="entry name" value="P-loop containing nucleotide triphosphate hydrolases"/>
    <property type="match status" value="1"/>
</dbReference>
<feature type="domain" description="PAS" evidence="6">
    <location>
        <begin position="122"/>
        <end position="185"/>
    </location>
</feature>
<keyword evidence="3" id="KW-0805">Transcription regulation</keyword>
<keyword evidence="8" id="KW-1185">Reference proteome</keyword>
<dbReference type="PROSITE" id="PS00675">
    <property type="entry name" value="SIGMA54_INTERACT_1"/>
    <property type="match status" value="1"/>
</dbReference>
<dbReference type="PROSITE" id="PS50112">
    <property type="entry name" value="PAS"/>
    <property type="match status" value="2"/>
</dbReference>
<evidence type="ECO:0000256" key="4">
    <source>
        <dbReference type="ARBA" id="ARBA00023163"/>
    </source>
</evidence>
<dbReference type="PANTHER" id="PTHR32071:SF121">
    <property type="entry name" value="SIGMA L-DEPENDENT TRANSCRIPTIONAL REGULATOR YQIR-RELATED"/>
    <property type="match status" value="1"/>
</dbReference>
<dbReference type="EMBL" id="JASTZU010000041">
    <property type="protein sequence ID" value="MDL4841608.1"/>
    <property type="molecule type" value="Genomic_DNA"/>
</dbReference>
<dbReference type="InterPro" id="IPR000014">
    <property type="entry name" value="PAS"/>
</dbReference>
<feature type="domain" description="Sigma-54 factor interaction" evidence="5">
    <location>
        <begin position="368"/>
        <end position="598"/>
    </location>
</feature>
<dbReference type="CDD" id="cd00009">
    <property type="entry name" value="AAA"/>
    <property type="match status" value="1"/>
</dbReference>
<dbReference type="Pfam" id="PF00989">
    <property type="entry name" value="PAS"/>
    <property type="match status" value="1"/>
</dbReference>
<dbReference type="PROSITE" id="PS00688">
    <property type="entry name" value="SIGMA54_INTERACT_3"/>
    <property type="match status" value="1"/>
</dbReference>
<dbReference type="Pfam" id="PF02954">
    <property type="entry name" value="HTH_8"/>
    <property type="match status" value="1"/>
</dbReference>
<dbReference type="SUPFAM" id="SSF55785">
    <property type="entry name" value="PYP-like sensor domain (PAS domain)"/>
    <property type="match status" value="2"/>
</dbReference>
<evidence type="ECO:0000256" key="1">
    <source>
        <dbReference type="ARBA" id="ARBA00022741"/>
    </source>
</evidence>
<dbReference type="SMART" id="SM00091">
    <property type="entry name" value="PAS"/>
    <property type="match status" value="2"/>
</dbReference>
<dbReference type="SMART" id="SM00382">
    <property type="entry name" value="AAA"/>
    <property type="match status" value="1"/>
</dbReference>
<proteinExistence type="predicted"/>
<evidence type="ECO:0000259" key="6">
    <source>
        <dbReference type="PROSITE" id="PS50112"/>
    </source>
</evidence>
<dbReference type="InterPro" id="IPR009057">
    <property type="entry name" value="Homeodomain-like_sf"/>
</dbReference>
<dbReference type="Pfam" id="PF25601">
    <property type="entry name" value="AAA_lid_14"/>
    <property type="match status" value="1"/>
</dbReference>
<dbReference type="NCBIfam" id="TIGR00229">
    <property type="entry name" value="sensory_box"/>
    <property type="match status" value="2"/>
</dbReference>
<dbReference type="InterPro" id="IPR013767">
    <property type="entry name" value="PAS_fold"/>
</dbReference>
<keyword evidence="4" id="KW-0804">Transcription</keyword>
<dbReference type="Gene3D" id="3.30.450.20">
    <property type="entry name" value="PAS domain"/>
    <property type="match status" value="2"/>
</dbReference>
<organism evidence="7 8">
    <name type="scientific">Aquibacillus rhizosphaerae</name>
    <dbReference type="NCBI Taxonomy" id="3051431"/>
    <lineage>
        <taxon>Bacteria</taxon>
        <taxon>Bacillati</taxon>
        <taxon>Bacillota</taxon>
        <taxon>Bacilli</taxon>
        <taxon>Bacillales</taxon>
        <taxon>Bacillaceae</taxon>
        <taxon>Aquibacillus</taxon>
    </lineage>
</organism>
<dbReference type="RefSeq" id="WP_285932890.1">
    <property type="nucleotide sequence ID" value="NZ_JASTZU010000041.1"/>
</dbReference>
<dbReference type="Proteomes" id="UP001235343">
    <property type="component" value="Unassembled WGS sequence"/>
</dbReference>
<dbReference type="PROSITE" id="PS50045">
    <property type="entry name" value="SIGMA54_INTERACT_4"/>
    <property type="match status" value="1"/>
</dbReference>
<dbReference type="PANTHER" id="PTHR32071">
    <property type="entry name" value="TRANSCRIPTIONAL REGULATORY PROTEIN"/>
    <property type="match status" value="1"/>
</dbReference>
<dbReference type="PRINTS" id="PR01590">
    <property type="entry name" value="HTHFIS"/>
</dbReference>
<reference evidence="7 8" key="1">
    <citation type="submission" date="2023-06" db="EMBL/GenBank/DDBJ databases">
        <title>Aquibacillus rhizosphaerae LR5S19.</title>
        <authorList>
            <person name="Sun J.-Q."/>
        </authorList>
    </citation>
    <scope>NUCLEOTIDE SEQUENCE [LARGE SCALE GENOMIC DNA]</scope>
    <source>
        <strain evidence="7 8">LR5S19</strain>
    </source>
</reference>
<dbReference type="SUPFAM" id="SSF51735">
    <property type="entry name" value="NAD(P)-binding Rossmann-fold domains"/>
    <property type="match status" value="1"/>
</dbReference>
<dbReference type="InterPro" id="IPR058031">
    <property type="entry name" value="AAA_lid_NorR"/>
</dbReference>
<evidence type="ECO:0000256" key="2">
    <source>
        <dbReference type="ARBA" id="ARBA00022840"/>
    </source>
</evidence>
<evidence type="ECO:0000313" key="8">
    <source>
        <dbReference type="Proteomes" id="UP001235343"/>
    </source>
</evidence>
<dbReference type="InterPro" id="IPR002197">
    <property type="entry name" value="HTH_Fis"/>
</dbReference>
<dbReference type="InterPro" id="IPR002078">
    <property type="entry name" value="Sigma_54_int"/>
</dbReference>
<dbReference type="InterPro" id="IPR003593">
    <property type="entry name" value="AAA+_ATPase"/>
</dbReference>
<evidence type="ECO:0000259" key="5">
    <source>
        <dbReference type="PROSITE" id="PS50045"/>
    </source>
</evidence>
<dbReference type="Gene3D" id="3.40.50.720">
    <property type="entry name" value="NAD(P)-binding Rossmann-like Domain"/>
    <property type="match status" value="1"/>
</dbReference>
<dbReference type="Pfam" id="PF13426">
    <property type="entry name" value="PAS_9"/>
    <property type="match status" value="1"/>
</dbReference>
<keyword evidence="1" id="KW-0547">Nucleotide-binding</keyword>
<comment type="caution">
    <text evidence="7">The sequence shown here is derived from an EMBL/GenBank/DDBJ whole genome shotgun (WGS) entry which is preliminary data.</text>
</comment>
<sequence length="694" mass="78216">MKRVLIIGAGNGGTALLKLMQASKRMNIVAIIDIDLSAPGLKIAKDYHVTVGEKWLDWIYNDIDIAIDATGTNEVYEQIMAVKTEDTIVLTGSIAYLTVELLEEKEQLLHKLKLQTVKQDLILNNIHEGMIVVDDNEKVTFVNKRAEEIVGVAKRDFISQPVRKIIDQTRLPEILRTRQKEVNKKLKLENGKQIISTRIPIIDTDHNLKGAFSIFRDITEVAELAEKVTGLKEVKKMLEAIFHSSEEAISVVDEQGYGIMVNPAYTRITGMGEKDIVGKHASVDIVEGESMHIKVLQTRRAVRGVRMKVGPLNKDVIVNVAPIIVDGKLKGSVGILHDMSEIQSLTSELRRARKIIRNLEAKYTFDDIIGLSSEMILAIEQAKVGAKTPAIVLLRGESGTGKELFAHAIHNQSNRRHNKFIRVNCAATSETMLECQLFGYEDGAFSGAKLGGETGYFEEANYGSVFLDEIGGLSLSMQAKLLRVIEESEIVRVGSTKPIPIDVRIITATNVNLEKAIMNGKFKKDLYYRLNRLPIYVPSLRERMDDLEELINDFIHKINQAYGRNVKTVEDRALDYLRAYDWPGNIRELENVISRAMINMDMDEDIIQFNHVPALKVSEGYYNQEVKSGDYLNFKNRTLQQSLDAHEKQVIEMSLKIHNYNKTKTAQALGISIRSLYYKANKYGISRESMKNNI</sequence>
<dbReference type="CDD" id="cd00130">
    <property type="entry name" value="PAS"/>
    <property type="match status" value="1"/>
</dbReference>
<accession>A0ABT7L6Y2</accession>
<dbReference type="Gene3D" id="1.10.10.60">
    <property type="entry name" value="Homeodomain-like"/>
    <property type="match status" value="1"/>
</dbReference>
<dbReference type="Pfam" id="PF00158">
    <property type="entry name" value="Sigma54_activat"/>
    <property type="match status" value="1"/>
</dbReference>
<dbReference type="Gene3D" id="1.10.8.60">
    <property type="match status" value="1"/>
</dbReference>
<evidence type="ECO:0000256" key="3">
    <source>
        <dbReference type="ARBA" id="ARBA00023015"/>
    </source>
</evidence>
<evidence type="ECO:0000313" key="7">
    <source>
        <dbReference type="EMBL" id="MDL4841608.1"/>
    </source>
</evidence>
<gene>
    <name evidence="7" type="ORF">QQS35_14300</name>
</gene>
<dbReference type="SUPFAM" id="SSF46689">
    <property type="entry name" value="Homeodomain-like"/>
    <property type="match status" value="1"/>
</dbReference>
<protein>
    <submittedName>
        <fullName evidence="7">Sigma 54-interacting transcriptional regulator</fullName>
    </submittedName>
</protein>